<comment type="caution">
    <text evidence="2">The sequence shown here is derived from an EMBL/GenBank/DDBJ whole genome shotgun (WGS) entry which is preliminary data.</text>
</comment>
<organism evidence="2">
    <name type="scientific">invertebrate metagenome</name>
    <dbReference type="NCBI Taxonomy" id="1711999"/>
    <lineage>
        <taxon>unclassified sequences</taxon>
        <taxon>metagenomes</taxon>
        <taxon>organismal metagenomes</taxon>
    </lineage>
</organism>
<accession>A0A2H9T3V0</accession>
<evidence type="ECO:0000256" key="1">
    <source>
        <dbReference type="SAM" id="Phobius"/>
    </source>
</evidence>
<feature type="transmembrane region" description="Helical" evidence="1">
    <location>
        <begin position="6"/>
        <end position="27"/>
    </location>
</feature>
<keyword evidence="1" id="KW-0812">Transmembrane</keyword>
<keyword evidence="1" id="KW-0472">Membrane</keyword>
<reference evidence="2" key="1">
    <citation type="journal article" date="2017" name="Appl. Environ. Microbiol.">
        <title>Molecular characterization of an Endozoicomonas-like organism causing infection in king scallop Pecten maximus L.</title>
        <authorList>
            <person name="Cano I."/>
            <person name="van Aerle R."/>
            <person name="Ross S."/>
            <person name="Verner-Jeffreys D.W."/>
            <person name="Paley R.K."/>
            <person name="Rimmer G."/>
            <person name="Ryder D."/>
            <person name="Hooper P."/>
            <person name="Stone D."/>
            <person name="Feist S.W."/>
        </authorList>
    </citation>
    <scope>NUCLEOTIDE SEQUENCE</scope>
</reference>
<keyword evidence="1" id="KW-1133">Transmembrane helix</keyword>
<name>A0A2H9T3V0_9ZZZZ</name>
<feature type="transmembrane region" description="Helical" evidence="1">
    <location>
        <begin position="39"/>
        <end position="57"/>
    </location>
</feature>
<protein>
    <submittedName>
        <fullName evidence="2">Uncharacterized protein</fullName>
    </submittedName>
</protein>
<evidence type="ECO:0000313" key="2">
    <source>
        <dbReference type="EMBL" id="PJE77888.1"/>
    </source>
</evidence>
<dbReference type="AlphaFoldDB" id="A0A2H9T3V0"/>
<proteinExistence type="predicted"/>
<gene>
    <name evidence="2" type="ORF">CI610_03179</name>
</gene>
<sequence length="60" mass="7361">MVLDRMYFLTIIAVYLYSFLVMKAQLLTYRYFYPDKCRLFMLSLLPVALLIRPRIIYRKC</sequence>
<dbReference type="EMBL" id="NSIT01000334">
    <property type="protein sequence ID" value="PJE77888.1"/>
    <property type="molecule type" value="Genomic_DNA"/>
</dbReference>